<dbReference type="GO" id="GO:0016757">
    <property type="term" value="F:glycosyltransferase activity"/>
    <property type="evidence" value="ECO:0007669"/>
    <property type="project" value="UniProtKB-KW"/>
</dbReference>
<protein>
    <recommendedName>
        <fullName evidence="4">Glycosyltransferase 2-like domain-containing protein</fullName>
    </recommendedName>
</protein>
<evidence type="ECO:0000313" key="5">
    <source>
        <dbReference type="EMBL" id="KKK62254.1"/>
    </source>
</evidence>
<evidence type="ECO:0000259" key="4">
    <source>
        <dbReference type="Pfam" id="PF00535"/>
    </source>
</evidence>
<dbReference type="PANTHER" id="PTHR43179:SF12">
    <property type="entry name" value="GALACTOFURANOSYLTRANSFERASE GLFT2"/>
    <property type="match status" value="1"/>
</dbReference>
<evidence type="ECO:0000256" key="1">
    <source>
        <dbReference type="ARBA" id="ARBA00006739"/>
    </source>
</evidence>
<dbReference type="PANTHER" id="PTHR43179">
    <property type="entry name" value="RHAMNOSYLTRANSFERASE WBBL"/>
    <property type="match status" value="1"/>
</dbReference>
<accession>A0A0F8Z761</accession>
<name>A0A0F8Z761_9ZZZZ</name>
<feature type="domain" description="Glycosyltransferase 2-like" evidence="4">
    <location>
        <begin position="15"/>
        <end position="87"/>
    </location>
</feature>
<dbReference type="EMBL" id="LAZR01062082">
    <property type="protein sequence ID" value="KKK62254.1"/>
    <property type="molecule type" value="Genomic_DNA"/>
</dbReference>
<dbReference type="AlphaFoldDB" id="A0A0F8Z761"/>
<proteinExistence type="inferred from homology"/>
<sequence length="181" mass="19960">IPDYLITVTSQDASAAVNRNRGLEEAESDLVVMVDDDIECLPQGWGKALVDVLRENPDCVTVSARLMNPDGTPGPMLRNPPPTKDTGLTIAGALLTACAAFRNDGLRFDENFLGSGFEDDAYCFCLREKYPNGIFLINEGVRVIHRNEMKNQGFIKGVGPVPGGNFEKNRAYYESKWSTKR</sequence>
<dbReference type="Pfam" id="PF00535">
    <property type="entry name" value="Glycos_transf_2"/>
    <property type="match status" value="1"/>
</dbReference>
<feature type="non-terminal residue" evidence="5">
    <location>
        <position position="1"/>
    </location>
</feature>
<reference evidence="5" key="1">
    <citation type="journal article" date="2015" name="Nature">
        <title>Complex archaea that bridge the gap between prokaryotes and eukaryotes.</title>
        <authorList>
            <person name="Spang A."/>
            <person name="Saw J.H."/>
            <person name="Jorgensen S.L."/>
            <person name="Zaremba-Niedzwiedzka K."/>
            <person name="Martijn J."/>
            <person name="Lind A.E."/>
            <person name="van Eijk R."/>
            <person name="Schleper C."/>
            <person name="Guy L."/>
            <person name="Ettema T.J."/>
        </authorList>
    </citation>
    <scope>NUCLEOTIDE SEQUENCE</scope>
</reference>
<comment type="caution">
    <text evidence="5">The sequence shown here is derived from an EMBL/GenBank/DDBJ whole genome shotgun (WGS) entry which is preliminary data.</text>
</comment>
<dbReference type="SUPFAM" id="SSF53448">
    <property type="entry name" value="Nucleotide-diphospho-sugar transferases"/>
    <property type="match status" value="1"/>
</dbReference>
<evidence type="ECO:0000256" key="2">
    <source>
        <dbReference type="ARBA" id="ARBA00022676"/>
    </source>
</evidence>
<dbReference type="InterPro" id="IPR029044">
    <property type="entry name" value="Nucleotide-diphossugar_trans"/>
</dbReference>
<comment type="similarity">
    <text evidence="1">Belongs to the glycosyltransferase 2 family.</text>
</comment>
<keyword evidence="3" id="KW-0808">Transferase</keyword>
<keyword evidence="2" id="KW-0328">Glycosyltransferase</keyword>
<organism evidence="5">
    <name type="scientific">marine sediment metagenome</name>
    <dbReference type="NCBI Taxonomy" id="412755"/>
    <lineage>
        <taxon>unclassified sequences</taxon>
        <taxon>metagenomes</taxon>
        <taxon>ecological metagenomes</taxon>
    </lineage>
</organism>
<dbReference type="Gene3D" id="3.90.550.10">
    <property type="entry name" value="Spore Coat Polysaccharide Biosynthesis Protein SpsA, Chain A"/>
    <property type="match status" value="1"/>
</dbReference>
<gene>
    <name evidence="5" type="ORF">LCGC14_3006180</name>
</gene>
<evidence type="ECO:0000256" key="3">
    <source>
        <dbReference type="ARBA" id="ARBA00022679"/>
    </source>
</evidence>
<dbReference type="InterPro" id="IPR001173">
    <property type="entry name" value="Glyco_trans_2-like"/>
</dbReference>